<evidence type="ECO:0000313" key="2">
    <source>
        <dbReference type="Proteomes" id="UP000009229"/>
    </source>
</evidence>
<protein>
    <submittedName>
        <fullName evidence="1">Uncharacterized protein</fullName>
    </submittedName>
</protein>
<evidence type="ECO:0000313" key="1">
    <source>
        <dbReference type="EMBL" id="AEG14357.1"/>
    </source>
</evidence>
<name>A0AAU8P914_DESK7</name>
<organism evidence="1 2">
    <name type="scientific">Desulfofundulus kuznetsovii (strain DSM 6115 / VKM B-1805 / 17)</name>
    <name type="common">Desulfotomaculum kuznetsovii</name>
    <dbReference type="NCBI Taxonomy" id="760568"/>
    <lineage>
        <taxon>Bacteria</taxon>
        <taxon>Bacillati</taxon>
        <taxon>Bacillota</taxon>
        <taxon>Clostridia</taxon>
        <taxon>Eubacteriales</taxon>
        <taxon>Peptococcaceae</taxon>
        <taxon>Desulfofundulus</taxon>
    </lineage>
</organism>
<gene>
    <name evidence="1" type="ordered locus">Desku_0751</name>
</gene>
<keyword evidence="2" id="KW-1185">Reference proteome</keyword>
<reference evidence="2" key="1">
    <citation type="submission" date="2011-05" db="EMBL/GenBank/DDBJ databases">
        <title>Complete sequence of Desulfotomaculum kuznetsovii DSM 6115.</title>
        <authorList>
            <person name="Lucas S."/>
            <person name="Han J."/>
            <person name="Lapidus A."/>
            <person name="Cheng J.-F."/>
            <person name="Goodwin L."/>
            <person name="Pitluck S."/>
            <person name="Peters L."/>
            <person name="Mikhailova N."/>
            <person name="Lu M."/>
            <person name="Saunders E."/>
            <person name="Han C."/>
            <person name="Tapia R."/>
            <person name="Land M."/>
            <person name="Hauser L."/>
            <person name="Kyrpides N."/>
            <person name="Ivanova N."/>
            <person name="Pagani I."/>
            <person name="Nazina T."/>
            <person name="Ivanova A."/>
            <person name="Parshina S."/>
            <person name="Kuever J."/>
            <person name="Muyzer G."/>
            <person name="Plugge C."/>
            <person name="Stams A."/>
            <person name="Woyke T."/>
        </authorList>
    </citation>
    <scope>NUCLEOTIDE SEQUENCE [LARGE SCALE GENOMIC DNA]</scope>
    <source>
        <strain evidence="2">DSM 6115 / VKM B-1805 / 17</strain>
    </source>
</reference>
<sequence length="126" mass="14278">MGSEAVPVWLVDLWVEDNAGCLKEPFSPAVVACETGVDLGRALRRCLELVLDGRLELVWEMFCPACFCKWRKAGPDISCPSCGKVLSFHDVYLLFSVTPEYRKHVAEHRSKRIVFSYSRTLRRAGK</sequence>
<dbReference type="RefSeq" id="WP_013821872.1">
    <property type="nucleotide sequence ID" value="NC_015573.1"/>
</dbReference>
<dbReference type="EMBL" id="CP002770">
    <property type="protein sequence ID" value="AEG14357.1"/>
    <property type="molecule type" value="Genomic_DNA"/>
</dbReference>
<dbReference type="Proteomes" id="UP000009229">
    <property type="component" value="Chromosome"/>
</dbReference>
<proteinExistence type="predicted"/>
<accession>A0AAU8P914</accession>
<dbReference type="KEGG" id="dku:Desku_0751"/>
<dbReference type="AlphaFoldDB" id="A0AAU8P914"/>